<protein>
    <submittedName>
        <fullName evidence="5">Pilin</fullName>
    </submittedName>
</protein>
<dbReference type="Pfam" id="PF07963">
    <property type="entry name" value="N_methyl"/>
    <property type="match status" value="1"/>
</dbReference>
<keyword evidence="2" id="KW-0488">Methylation</keyword>
<dbReference type="NCBIfam" id="TIGR02532">
    <property type="entry name" value="IV_pilin_GFxxxE"/>
    <property type="match status" value="1"/>
</dbReference>
<sequence>MRKQIQQGFTLIELMIVVAIIGILAAIAIPAYQDYTIRAKFSEVMVIASAARTSIAEYYLSTGNMPASTSEAGINTRAEQSDYIKAIAFATSSNGSTLTYTLDDFGPDTEDKTFIYLVSGDNDGVSVDCKGGDLAAKYRPANCR</sequence>
<keyword evidence="4" id="KW-1133">Transmembrane helix</keyword>
<keyword evidence="4" id="KW-0472">Membrane</keyword>
<dbReference type="Gene3D" id="3.30.700.10">
    <property type="entry name" value="Glycoprotein, Type 4 Pilin"/>
    <property type="match status" value="1"/>
</dbReference>
<evidence type="ECO:0000256" key="2">
    <source>
        <dbReference type="ARBA" id="ARBA00022481"/>
    </source>
</evidence>
<evidence type="ECO:0000313" key="6">
    <source>
        <dbReference type="Proteomes" id="UP001432180"/>
    </source>
</evidence>
<dbReference type="InterPro" id="IPR045584">
    <property type="entry name" value="Pilin-like"/>
</dbReference>
<evidence type="ECO:0000256" key="1">
    <source>
        <dbReference type="ARBA" id="ARBA00005233"/>
    </source>
</evidence>
<keyword evidence="3" id="KW-0281">Fimbrium</keyword>
<name>A0ABZ0SFC2_9GAMM</name>
<dbReference type="EMBL" id="CP121472">
    <property type="protein sequence ID" value="WPL18325.1"/>
    <property type="molecule type" value="Genomic_DNA"/>
</dbReference>
<evidence type="ECO:0000256" key="3">
    <source>
        <dbReference type="RuleBase" id="RU000389"/>
    </source>
</evidence>
<accession>A0ABZ0SFC2</accession>
<dbReference type="SUPFAM" id="SSF54523">
    <property type="entry name" value="Pili subunits"/>
    <property type="match status" value="1"/>
</dbReference>
<organism evidence="5 6">
    <name type="scientific">Thiorhodovibrio winogradskyi</name>
    <dbReference type="NCBI Taxonomy" id="77007"/>
    <lineage>
        <taxon>Bacteria</taxon>
        <taxon>Pseudomonadati</taxon>
        <taxon>Pseudomonadota</taxon>
        <taxon>Gammaproteobacteria</taxon>
        <taxon>Chromatiales</taxon>
        <taxon>Chromatiaceae</taxon>
        <taxon>Thiorhodovibrio</taxon>
    </lineage>
</organism>
<dbReference type="InterPro" id="IPR012902">
    <property type="entry name" value="N_methyl_site"/>
</dbReference>
<gene>
    <name evidence="5" type="primary">pilE</name>
    <name evidence="5" type="ORF">Thiowin_03396</name>
</gene>
<dbReference type="PROSITE" id="PS00409">
    <property type="entry name" value="PROKAR_NTER_METHYL"/>
    <property type="match status" value="1"/>
</dbReference>
<dbReference type="Proteomes" id="UP001432180">
    <property type="component" value="Chromosome"/>
</dbReference>
<reference evidence="5 6" key="1">
    <citation type="journal article" date="2023" name="Microorganisms">
        <title>Thiorhodovibrio frisius and Trv. litoralis spp. nov., Two Novel Members from a Clade of Fastidious Purple Sulfur Bacteria That Exhibit Unique Red-Shifted Light-Harvesting Capabilities.</title>
        <authorList>
            <person name="Methner A."/>
            <person name="Kuzyk S.B."/>
            <person name="Petersen J."/>
            <person name="Bauer S."/>
            <person name="Brinkmann H."/>
            <person name="Sichau K."/>
            <person name="Wanner G."/>
            <person name="Wolf J."/>
            <person name="Neumann-Schaal M."/>
            <person name="Henke P."/>
            <person name="Tank M."/>
            <person name="Sproer C."/>
            <person name="Bunk B."/>
            <person name="Overmann J."/>
        </authorList>
    </citation>
    <scope>NUCLEOTIDE SEQUENCE [LARGE SCALE GENOMIC DNA]</scope>
    <source>
        <strain evidence="5 6">DSM 6702</strain>
    </source>
</reference>
<comment type="similarity">
    <text evidence="1 3">Belongs to the N-Me-Phe pilin family.</text>
</comment>
<feature type="transmembrane region" description="Helical" evidence="4">
    <location>
        <begin position="12"/>
        <end position="32"/>
    </location>
</feature>
<keyword evidence="4" id="KW-0812">Transmembrane</keyword>
<dbReference type="PANTHER" id="PTHR30093">
    <property type="entry name" value="GENERAL SECRETION PATHWAY PROTEIN G"/>
    <property type="match status" value="1"/>
</dbReference>
<evidence type="ECO:0000256" key="4">
    <source>
        <dbReference type="SAM" id="Phobius"/>
    </source>
</evidence>
<dbReference type="PANTHER" id="PTHR30093:SF34">
    <property type="entry name" value="PREPILIN PEPTIDASE-DEPENDENT PROTEIN D"/>
    <property type="match status" value="1"/>
</dbReference>
<proteinExistence type="inferred from homology"/>
<keyword evidence="6" id="KW-1185">Reference proteome</keyword>
<dbReference type="InterPro" id="IPR001082">
    <property type="entry name" value="Pilin"/>
</dbReference>
<evidence type="ECO:0000313" key="5">
    <source>
        <dbReference type="EMBL" id="WPL18325.1"/>
    </source>
</evidence>
<dbReference type="Pfam" id="PF00114">
    <property type="entry name" value="Pilin"/>
    <property type="match status" value="1"/>
</dbReference>